<dbReference type="OrthoDB" id="652307at2759"/>
<dbReference type="InterPro" id="IPR021775">
    <property type="entry name" value="DUF3339"/>
</dbReference>
<feature type="transmembrane region" description="Helical" evidence="1">
    <location>
        <begin position="6"/>
        <end position="25"/>
    </location>
</feature>
<reference evidence="2" key="1">
    <citation type="submission" date="2019-09" db="EMBL/GenBank/DDBJ databases">
        <title>Draft genome information of white flower Hibiscus syriacus.</title>
        <authorList>
            <person name="Kim Y.-M."/>
        </authorList>
    </citation>
    <scope>NUCLEOTIDE SEQUENCE [LARGE SCALE GENOMIC DNA]</scope>
    <source>
        <strain evidence="2">YM2019G1</strain>
    </source>
</reference>
<gene>
    <name evidence="2" type="ORF">F3Y22_tig00110633pilonHSYRG00027</name>
</gene>
<accession>A0A6A3A1G4</accession>
<dbReference type="Proteomes" id="UP000436088">
    <property type="component" value="Unassembled WGS sequence"/>
</dbReference>
<comment type="caution">
    <text evidence="2">The sequence shown here is derived from an EMBL/GenBank/DDBJ whole genome shotgun (WGS) entry which is preliminary data.</text>
</comment>
<evidence type="ECO:0000313" key="2">
    <source>
        <dbReference type="EMBL" id="KAE8697089.1"/>
    </source>
</evidence>
<sequence length="71" mass="7768">MINADWGPVVVAVALFIVLSPGLMFQLPSRIRVIEFGNMCTSGIAILVHAVIYFCIFTILIMAIGVHIHVN</sequence>
<feature type="transmembrane region" description="Helical" evidence="1">
    <location>
        <begin position="46"/>
        <end position="70"/>
    </location>
</feature>
<dbReference type="Pfam" id="PF11820">
    <property type="entry name" value="DUF3339"/>
    <property type="match status" value="1"/>
</dbReference>
<keyword evidence="1" id="KW-0472">Membrane</keyword>
<keyword evidence="3" id="KW-1185">Reference proteome</keyword>
<evidence type="ECO:0000313" key="3">
    <source>
        <dbReference type="Proteomes" id="UP000436088"/>
    </source>
</evidence>
<proteinExistence type="predicted"/>
<evidence type="ECO:0000256" key="1">
    <source>
        <dbReference type="SAM" id="Phobius"/>
    </source>
</evidence>
<organism evidence="2 3">
    <name type="scientific">Hibiscus syriacus</name>
    <name type="common">Rose of Sharon</name>
    <dbReference type="NCBI Taxonomy" id="106335"/>
    <lineage>
        <taxon>Eukaryota</taxon>
        <taxon>Viridiplantae</taxon>
        <taxon>Streptophyta</taxon>
        <taxon>Embryophyta</taxon>
        <taxon>Tracheophyta</taxon>
        <taxon>Spermatophyta</taxon>
        <taxon>Magnoliopsida</taxon>
        <taxon>eudicotyledons</taxon>
        <taxon>Gunneridae</taxon>
        <taxon>Pentapetalae</taxon>
        <taxon>rosids</taxon>
        <taxon>malvids</taxon>
        <taxon>Malvales</taxon>
        <taxon>Malvaceae</taxon>
        <taxon>Malvoideae</taxon>
        <taxon>Hibiscus</taxon>
    </lineage>
</organism>
<dbReference type="PANTHER" id="PTHR33128:SF47">
    <property type="entry name" value="GPI-ANCHORED-LIKE PROTEIN (DUF 3339)"/>
    <property type="match status" value="1"/>
</dbReference>
<keyword evidence="1" id="KW-1133">Transmembrane helix</keyword>
<dbReference type="PANTHER" id="PTHR33128">
    <property type="entry name" value="OS05G0103400 PROTEIN"/>
    <property type="match status" value="1"/>
</dbReference>
<name>A0A6A3A1G4_HIBSY</name>
<keyword evidence="1" id="KW-0812">Transmembrane</keyword>
<protein>
    <submittedName>
        <fullName evidence="2">Uncharacterized protein</fullName>
    </submittedName>
</protein>
<dbReference type="EMBL" id="VEPZ02001055">
    <property type="protein sequence ID" value="KAE8697089.1"/>
    <property type="molecule type" value="Genomic_DNA"/>
</dbReference>
<dbReference type="AlphaFoldDB" id="A0A6A3A1G4"/>